<name>A0A481YZJ5_9VIRU</name>
<feature type="transmembrane region" description="Helical" evidence="1">
    <location>
        <begin position="6"/>
        <end position="24"/>
    </location>
</feature>
<keyword evidence="1" id="KW-0472">Membrane</keyword>
<organism evidence="2">
    <name type="scientific">Mimivirus LCMiAC01</name>
    <dbReference type="NCBI Taxonomy" id="2506608"/>
    <lineage>
        <taxon>Viruses</taxon>
        <taxon>Varidnaviria</taxon>
        <taxon>Bamfordvirae</taxon>
        <taxon>Nucleocytoviricota</taxon>
        <taxon>Megaviricetes</taxon>
        <taxon>Imitervirales</taxon>
        <taxon>Mimiviridae</taxon>
        <taxon>Klosneuvirinae</taxon>
    </lineage>
</organism>
<dbReference type="EMBL" id="MK500393">
    <property type="protein sequence ID" value="QBK88599.1"/>
    <property type="molecule type" value="Genomic_DNA"/>
</dbReference>
<gene>
    <name evidence="2" type="ORF">LCMiAC01_02760</name>
</gene>
<protein>
    <submittedName>
        <fullName evidence="2">Uncharacterized protein</fullName>
    </submittedName>
</protein>
<feature type="transmembrane region" description="Helical" evidence="1">
    <location>
        <begin position="147"/>
        <end position="165"/>
    </location>
</feature>
<proteinExistence type="predicted"/>
<keyword evidence="1" id="KW-1133">Transmembrane helix</keyword>
<reference evidence="2" key="1">
    <citation type="journal article" date="2019" name="MBio">
        <title>Virus Genomes from Deep Sea Sediments Expand the Ocean Megavirome and Support Independent Origins of Viral Gigantism.</title>
        <authorList>
            <person name="Backstrom D."/>
            <person name="Yutin N."/>
            <person name="Jorgensen S.L."/>
            <person name="Dharamshi J."/>
            <person name="Homa F."/>
            <person name="Zaremba-Niedwiedzka K."/>
            <person name="Spang A."/>
            <person name="Wolf Y.I."/>
            <person name="Koonin E.V."/>
            <person name="Ettema T.J."/>
        </authorList>
    </citation>
    <scope>NUCLEOTIDE SEQUENCE</scope>
</reference>
<evidence type="ECO:0000256" key="1">
    <source>
        <dbReference type="SAM" id="Phobius"/>
    </source>
</evidence>
<sequence>MLEQKHIITIAFVIIFGILLWTWYTKENFYPIQEWPQLPPRNWVPRDSTHYVPWHIYGKDYKEPDYLNTYNPLWGNVDYHHPANPSITRYDPSDYVHPIKIVKPPVKKQKSQVPSYKHPYARLKYDIKYDIKAAEDKYLPKMKPMRGVVSIIVIILIVVALIWFFNRKKVTEYGTEVVDSISEDIKRITKYGTGVIDSVGKNIKNLFGRNQTNQLTSVAGTF</sequence>
<accession>A0A481YZJ5</accession>
<evidence type="ECO:0000313" key="2">
    <source>
        <dbReference type="EMBL" id="QBK88599.1"/>
    </source>
</evidence>
<keyword evidence="1" id="KW-0812">Transmembrane</keyword>